<dbReference type="CDD" id="cd23945">
    <property type="entry name" value="PAPS_reductase"/>
    <property type="match status" value="1"/>
</dbReference>
<dbReference type="RefSeq" id="XP_005830782.1">
    <property type="nucleotide sequence ID" value="XM_005830725.1"/>
</dbReference>
<dbReference type="OMA" id="CQVRKVR"/>
<dbReference type="EnsemblProtists" id="EKX43802">
    <property type="protein sequence ID" value="EKX43802"/>
    <property type="gene ID" value="GUITHDRAFT_95252"/>
</dbReference>
<evidence type="ECO:0000259" key="4">
    <source>
        <dbReference type="Pfam" id="PF01507"/>
    </source>
</evidence>
<dbReference type="OrthoDB" id="7869097at2759"/>
<dbReference type="InterPro" id="IPR004511">
    <property type="entry name" value="PAPS/APS_Rdtase"/>
</dbReference>
<dbReference type="HOGENOM" id="CLU_044089_0_1_1"/>
<keyword evidence="1" id="KW-0560">Oxidoreductase</keyword>
<feature type="region of interest" description="Disordered" evidence="2">
    <location>
        <begin position="284"/>
        <end position="303"/>
    </location>
</feature>
<dbReference type="InterPro" id="IPR014729">
    <property type="entry name" value="Rossmann-like_a/b/a_fold"/>
</dbReference>
<dbReference type="PANTHER" id="PTHR46509:SF2">
    <property type="entry name" value="PHOSPHOADENOSINE PHOSPHOSULFATE REDUCTASE"/>
    <property type="match status" value="1"/>
</dbReference>
<evidence type="ECO:0000256" key="3">
    <source>
        <dbReference type="SAM" id="SignalP"/>
    </source>
</evidence>
<dbReference type="EMBL" id="JH993008">
    <property type="protein sequence ID" value="EKX43802.1"/>
    <property type="molecule type" value="Genomic_DNA"/>
</dbReference>
<dbReference type="PANTHER" id="PTHR46509">
    <property type="entry name" value="PHOSPHOADENOSINE PHOSPHOSULFATE REDUCTASE"/>
    <property type="match status" value="1"/>
</dbReference>
<feature type="signal peptide" evidence="3">
    <location>
        <begin position="1"/>
        <end position="20"/>
    </location>
</feature>
<name>L1J678_GUITC</name>
<reference evidence="7" key="2">
    <citation type="submission" date="2012-11" db="EMBL/GenBank/DDBJ databases">
        <authorList>
            <person name="Kuo A."/>
            <person name="Curtis B.A."/>
            <person name="Tanifuji G."/>
            <person name="Burki F."/>
            <person name="Gruber A."/>
            <person name="Irimia M."/>
            <person name="Maruyama S."/>
            <person name="Arias M.C."/>
            <person name="Ball S.G."/>
            <person name="Gile G.H."/>
            <person name="Hirakawa Y."/>
            <person name="Hopkins J.F."/>
            <person name="Rensing S.A."/>
            <person name="Schmutz J."/>
            <person name="Symeonidi A."/>
            <person name="Elias M."/>
            <person name="Eveleigh R.J."/>
            <person name="Herman E.K."/>
            <person name="Klute M.J."/>
            <person name="Nakayama T."/>
            <person name="Obornik M."/>
            <person name="Reyes-Prieto A."/>
            <person name="Armbrust E.V."/>
            <person name="Aves S.J."/>
            <person name="Beiko R.G."/>
            <person name="Coutinho P."/>
            <person name="Dacks J.B."/>
            <person name="Durnford D.G."/>
            <person name="Fast N.M."/>
            <person name="Green B.R."/>
            <person name="Grisdale C."/>
            <person name="Hempe F."/>
            <person name="Henrissat B."/>
            <person name="Hoppner M.P."/>
            <person name="Ishida K.-I."/>
            <person name="Kim E."/>
            <person name="Koreny L."/>
            <person name="Kroth P.G."/>
            <person name="Liu Y."/>
            <person name="Malik S.-B."/>
            <person name="Maier U.G."/>
            <person name="McRose D."/>
            <person name="Mock T."/>
            <person name="Neilson J.A."/>
            <person name="Onodera N.T."/>
            <person name="Poole A.M."/>
            <person name="Pritham E.J."/>
            <person name="Richards T.A."/>
            <person name="Rocap G."/>
            <person name="Roy S.W."/>
            <person name="Sarai C."/>
            <person name="Schaack S."/>
            <person name="Shirato S."/>
            <person name="Slamovits C.H."/>
            <person name="Spencer D.F."/>
            <person name="Suzuki S."/>
            <person name="Worden A.Z."/>
            <person name="Zauner S."/>
            <person name="Barry K."/>
            <person name="Bell C."/>
            <person name="Bharti A.K."/>
            <person name="Crow J.A."/>
            <person name="Grimwood J."/>
            <person name="Kramer R."/>
            <person name="Lindquist E."/>
            <person name="Lucas S."/>
            <person name="Salamov A."/>
            <person name="McFadden G.I."/>
            <person name="Lane C.E."/>
            <person name="Keeling P.J."/>
            <person name="Gray M.W."/>
            <person name="Grigoriev I.V."/>
            <person name="Archibald J.M."/>
        </authorList>
    </citation>
    <scope>NUCLEOTIDE SEQUENCE</scope>
    <source>
        <strain evidence="7">CCMP2712</strain>
    </source>
</reference>
<dbReference type="HAMAP" id="MF_00063">
    <property type="entry name" value="CysH"/>
    <property type="match status" value="1"/>
</dbReference>
<evidence type="ECO:0000313" key="5">
    <source>
        <dbReference type="EMBL" id="EKX43802.1"/>
    </source>
</evidence>
<dbReference type="Gene3D" id="3.40.50.620">
    <property type="entry name" value="HUPs"/>
    <property type="match status" value="1"/>
</dbReference>
<dbReference type="InterPro" id="IPR002500">
    <property type="entry name" value="PAPS_reduct_dom"/>
</dbReference>
<organism evidence="5">
    <name type="scientific">Guillardia theta (strain CCMP2712)</name>
    <name type="common">Cryptophyte</name>
    <dbReference type="NCBI Taxonomy" id="905079"/>
    <lineage>
        <taxon>Eukaryota</taxon>
        <taxon>Cryptophyceae</taxon>
        <taxon>Pyrenomonadales</taxon>
        <taxon>Geminigeraceae</taxon>
        <taxon>Guillardia</taxon>
    </lineage>
</organism>
<dbReference type="GO" id="GO:0019379">
    <property type="term" value="P:sulfate assimilation, phosphoadenylyl sulfate reduction by phosphoadenylyl-sulfate reductase (thioredoxin)"/>
    <property type="evidence" value="ECO:0007669"/>
    <property type="project" value="InterPro"/>
</dbReference>
<sequence>MRKSCIILVLLSLSVANTFAYCPTPTIHFKSLRSSLGKLTKQESMSRPSKLVLRMQDKLDMFVKEHNKLHLESRLKYLEQQAIDDLILAVAKYENPVFTTALIAGDDVILHILHKSGLLPKVKIVFIDTLHLFPETLEFLEKVEKFYGFKAVIYKAEGCETREEFDEKYGDDIFIEDIETYDKVAKVEPLLRALRESKTKLWINGRRRDQGFERAALEVWEKEKMNPIAFWTFEDCWKYIEQHKVPYHPLHDDGYPSLGDMHSTLRVEKEKWFLYGMERAGRFQNMQNPDGSDKTECGIHTVR</sequence>
<keyword evidence="7" id="KW-1185">Reference proteome</keyword>
<dbReference type="KEGG" id="gtt:GUITHDRAFT_95252"/>
<reference evidence="5 7" key="1">
    <citation type="journal article" date="2012" name="Nature">
        <title>Algal genomes reveal evolutionary mosaicism and the fate of nucleomorphs.</title>
        <authorList>
            <consortium name="DOE Joint Genome Institute"/>
            <person name="Curtis B.A."/>
            <person name="Tanifuji G."/>
            <person name="Burki F."/>
            <person name="Gruber A."/>
            <person name="Irimia M."/>
            <person name="Maruyama S."/>
            <person name="Arias M.C."/>
            <person name="Ball S.G."/>
            <person name="Gile G.H."/>
            <person name="Hirakawa Y."/>
            <person name="Hopkins J.F."/>
            <person name="Kuo A."/>
            <person name="Rensing S.A."/>
            <person name="Schmutz J."/>
            <person name="Symeonidi A."/>
            <person name="Elias M."/>
            <person name="Eveleigh R.J."/>
            <person name="Herman E.K."/>
            <person name="Klute M.J."/>
            <person name="Nakayama T."/>
            <person name="Obornik M."/>
            <person name="Reyes-Prieto A."/>
            <person name="Armbrust E.V."/>
            <person name="Aves S.J."/>
            <person name="Beiko R.G."/>
            <person name="Coutinho P."/>
            <person name="Dacks J.B."/>
            <person name="Durnford D.G."/>
            <person name="Fast N.M."/>
            <person name="Green B.R."/>
            <person name="Grisdale C.J."/>
            <person name="Hempel F."/>
            <person name="Henrissat B."/>
            <person name="Hoppner M.P."/>
            <person name="Ishida K."/>
            <person name="Kim E."/>
            <person name="Koreny L."/>
            <person name="Kroth P.G."/>
            <person name="Liu Y."/>
            <person name="Malik S.B."/>
            <person name="Maier U.G."/>
            <person name="McRose D."/>
            <person name="Mock T."/>
            <person name="Neilson J.A."/>
            <person name="Onodera N.T."/>
            <person name="Poole A.M."/>
            <person name="Pritham E.J."/>
            <person name="Richards T.A."/>
            <person name="Rocap G."/>
            <person name="Roy S.W."/>
            <person name="Sarai C."/>
            <person name="Schaack S."/>
            <person name="Shirato S."/>
            <person name="Slamovits C.H."/>
            <person name="Spencer D.F."/>
            <person name="Suzuki S."/>
            <person name="Worden A.Z."/>
            <person name="Zauner S."/>
            <person name="Barry K."/>
            <person name="Bell C."/>
            <person name="Bharti A.K."/>
            <person name="Crow J.A."/>
            <person name="Grimwood J."/>
            <person name="Kramer R."/>
            <person name="Lindquist E."/>
            <person name="Lucas S."/>
            <person name="Salamov A."/>
            <person name="McFadden G.I."/>
            <person name="Lane C.E."/>
            <person name="Keeling P.J."/>
            <person name="Gray M.W."/>
            <person name="Grigoriev I.V."/>
            <person name="Archibald J.M."/>
        </authorList>
    </citation>
    <scope>NUCLEOTIDE SEQUENCE</scope>
    <source>
        <strain evidence="5 7">CCMP2712</strain>
    </source>
</reference>
<gene>
    <name evidence="5" type="ORF">GUITHDRAFT_95252</name>
</gene>
<dbReference type="AlphaFoldDB" id="L1J678"/>
<keyword evidence="3" id="KW-0732">Signal</keyword>
<accession>L1J678</accession>
<reference evidence="6" key="3">
    <citation type="submission" date="2015-06" db="UniProtKB">
        <authorList>
            <consortium name="EnsemblProtists"/>
        </authorList>
    </citation>
    <scope>IDENTIFICATION</scope>
</reference>
<evidence type="ECO:0000313" key="6">
    <source>
        <dbReference type="EnsemblProtists" id="EKX43802"/>
    </source>
</evidence>
<evidence type="ECO:0000256" key="2">
    <source>
        <dbReference type="SAM" id="MobiDB-lite"/>
    </source>
</evidence>
<dbReference type="Proteomes" id="UP000011087">
    <property type="component" value="Unassembled WGS sequence"/>
</dbReference>
<feature type="chain" id="PRO_5008770941" description="Phosphoadenosine phosphosulphate reductase domain-containing protein" evidence="3">
    <location>
        <begin position="21"/>
        <end position="303"/>
    </location>
</feature>
<protein>
    <recommendedName>
        <fullName evidence="4">Phosphoadenosine phosphosulphate reductase domain-containing protein</fullName>
    </recommendedName>
</protein>
<evidence type="ECO:0000256" key="1">
    <source>
        <dbReference type="ARBA" id="ARBA00023002"/>
    </source>
</evidence>
<dbReference type="NCBIfam" id="NF002537">
    <property type="entry name" value="PRK02090.1"/>
    <property type="match status" value="1"/>
</dbReference>
<dbReference type="GO" id="GO:0005737">
    <property type="term" value="C:cytoplasm"/>
    <property type="evidence" value="ECO:0007669"/>
    <property type="project" value="TreeGrafter"/>
</dbReference>
<dbReference type="PaxDb" id="55529-EKX43802"/>
<dbReference type="GeneID" id="17300400"/>
<dbReference type="SUPFAM" id="SSF52402">
    <property type="entry name" value="Adenine nucleotide alpha hydrolases-like"/>
    <property type="match status" value="1"/>
</dbReference>
<evidence type="ECO:0000313" key="7">
    <source>
        <dbReference type="Proteomes" id="UP000011087"/>
    </source>
</evidence>
<feature type="non-terminal residue" evidence="5">
    <location>
        <position position="1"/>
    </location>
</feature>
<proteinExistence type="inferred from homology"/>
<dbReference type="GO" id="GO:0004604">
    <property type="term" value="F:phosphoadenylyl-sulfate reductase (thioredoxin) activity"/>
    <property type="evidence" value="ECO:0007669"/>
    <property type="project" value="InterPro"/>
</dbReference>
<feature type="domain" description="Phosphoadenosine phosphosulphate reductase" evidence="4">
    <location>
        <begin position="106"/>
        <end position="264"/>
    </location>
</feature>
<dbReference type="Pfam" id="PF01507">
    <property type="entry name" value="PAPS_reduct"/>
    <property type="match status" value="1"/>
</dbReference>
<dbReference type="eggNOG" id="KOG0189">
    <property type="taxonomic scope" value="Eukaryota"/>
</dbReference>
<dbReference type="STRING" id="905079.L1J678"/>